<organism evidence="4 5">
    <name type="scientific">Tremella mesenterica</name>
    <name type="common">Jelly fungus</name>
    <dbReference type="NCBI Taxonomy" id="5217"/>
    <lineage>
        <taxon>Eukaryota</taxon>
        <taxon>Fungi</taxon>
        <taxon>Dikarya</taxon>
        <taxon>Basidiomycota</taxon>
        <taxon>Agaricomycotina</taxon>
        <taxon>Tremellomycetes</taxon>
        <taxon>Tremellales</taxon>
        <taxon>Tremellaceae</taxon>
        <taxon>Tremella</taxon>
    </lineage>
</organism>
<dbReference type="Pfam" id="PF00561">
    <property type="entry name" value="Abhydrolase_1"/>
    <property type="match status" value="1"/>
</dbReference>
<proteinExistence type="inferred from homology"/>
<dbReference type="InterPro" id="IPR029058">
    <property type="entry name" value="AB_hydrolase_fold"/>
</dbReference>
<dbReference type="PANTHER" id="PTHR46118">
    <property type="entry name" value="PROTEIN ABHD11"/>
    <property type="match status" value="1"/>
</dbReference>
<protein>
    <submittedName>
        <fullName evidence="4">Mitochondrial protein</fullName>
    </submittedName>
</protein>
<dbReference type="FunCoup" id="A0A4Q1BTR6">
    <property type="interactions" value="252"/>
</dbReference>
<dbReference type="VEuPathDB" id="FungiDB:TREMEDRAFT_31506"/>
<dbReference type="FunFam" id="3.40.50.1820:FF:000039">
    <property type="entry name" value="Esterase ybfF"/>
    <property type="match status" value="1"/>
</dbReference>
<evidence type="ECO:0000313" key="4">
    <source>
        <dbReference type="EMBL" id="RXK41398.1"/>
    </source>
</evidence>
<feature type="domain" description="AB hydrolase-1" evidence="3">
    <location>
        <begin position="60"/>
        <end position="294"/>
    </location>
</feature>
<dbReference type="PANTHER" id="PTHR46118:SF4">
    <property type="entry name" value="PROTEIN ABHD11"/>
    <property type="match status" value="1"/>
</dbReference>
<reference evidence="4 5" key="1">
    <citation type="submission" date="2016-06" db="EMBL/GenBank/DDBJ databases">
        <title>Evolution of pathogenesis and genome organization in the Tremellales.</title>
        <authorList>
            <person name="Cuomo C."/>
            <person name="Litvintseva A."/>
            <person name="Heitman J."/>
            <person name="Chen Y."/>
            <person name="Sun S."/>
            <person name="Springer D."/>
            <person name="Dromer F."/>
            <person name="Young S."/>
            <person name="Zeng Q."/>
            <person name="Chapman S."/>
            <person name="Gujja S."/>
            <person name="Saif S."/>
            <person name="Birren B."/>
        </authorList>
    </citation>
    <scope>NUCLEOTIDE SEQUENCE [LARGE SCALE GENOMIC DNA]</scope>
    <source>
        <strain evidence="4 5">ATCC 28783</strain>
    </source>
</reference>
<sequence>MRHLHSSLSLTRRCLRIDKPRDTGIWFQKRHQTSTTDIKPVDLAYDLTSPSSLTSPDQSLILCHGLFGSKQNWRSLAKTFAQRLGMPVYTLDLRNHGASPHVEPHSYSAMALDISQFIQKQNLKKVNLLGHSMGGKAVMALALNKEINGPLRSLIVVDMSPASGKISSEFAAYTKGMLEIEEAEIKTKSEADKILQKYEHSLPTRQFLLTNTIHSSSGHLSFRIPLHLLSRSIPSIGDFPYHPGEVTWEGPTLFLKGEHSKYLNRHNIPTAKEFFPNMKLEVLDAGHWVHAERPMETVSAVEKFVKGVE</sequence>
<dbReference type="Gene3D" id="3.40.50.1820">
    <property type="entry name" value="alpha/beta hydrolase"/>
    <property type="match status" value="1"/>
</dbReference>
<name>A0A4Q1BTR6_TREME</name>
<dbReference type="InParanoid" id="A0A4Q1BTR6"/>
<accession>A0A4Q1BTR6</accession>
<dbReference type="SUPFAM" id="SSF53474">
    <property type="entry name" value="alpha/beta-Hydrolases"/>
    <property type="match status" value="1"/>
</dbReference>
<keyword evidence="2" id="KW-0378">Hydrolase</keyword>
<evidence type="ECO:0000313" key="5">
    <source>
        <dbReference type="Proteomes" id="UP000289152"/>
    </source>
</evidence>
<evidence type="ECO:0000259" key="3">
    <source>
        <dbReference type="Pfam" id="PF00561"/>
    </source>
</evidence>
<dbReference type="STRING" id="5217.A0A4Q1BTR6"/>
<dbReference type="GO" id="GO:0005739">
    <property type="term" value="C:mitochondrion"/>
    <property type="evidence" value="ECO:0007669"/>
    <property type="project" value="TreeGrafter"/>
</dbReference>
<dbReference type="GO" id="GO:0052689">
    <property type="term" value="F:carboxylic ester hydrolase activity"/>
    <property type="evidence" value="ECO:0007669"/>
    <property type="project" value="TreeGrafter"/>
</dbReference>
<gene>
    <name evidence="4" type="ORF">M231_01303</name>
</gene>
<dbReference type="InterPro" id="IPR000073">
    <property type="entry name" value="AB_hydrolase_1"/>
</dbReference>
<evidence type="ECO:0000256" key="1">
    <source>
        <dbReference type="ARBA" id="ARBA00008645"/>
    </source>
</evidence>
<dbReference type="AlphaFoldDB" id="A0A4Q1BTR6"/>
<evidence type="ECO:0000256" key="2">
    <source>
        <dbReference type="ARBA" id="ARBA00022801"/>
    </source>
</evidence>
<dbReference type="Proteomes" id="UP000289152">
    <property type="component" value="Unassembled WGS sequence"/>
</dbReference>
<comment type="similarity">
    <text evidence="1">Belongs to the AB hydrolase superfamily.</text>
</comment>
<keyword evidence="5" id="KW-1185">Reference proteome</keyword>
<comment type="caution">
    <text evidence="4">The sequence shown here is derived from an EMBL/GenBank/DDBJ whole genome shotgun (WGS) entry which is preliminary data.</text>
</comment>
<dbReference type="EMBL" id="SDIL01000009">
    <property type="protein sequence ID" value="RXK41398.1"/>
    <property type="molecule type" value="Genomic_DNA"/>
</dbReference>
<dbReference type="OrthoDB" id="8119704at2759"/>